<dbReference type="Gene3D" id="3.30.43.10">
    <property type="entry name" value="Uridine Diphospho-n-acetylenolpyruvylglucosamine Reductase, domain 2"/>
    <property type="match status" value="1"/>
</dbReference>
<dbReference type="PROSITE" id="PS00862">
    <property type="entry name" value="OX2_COVAL_FAD"/>
    <property type="match status" value="1"/>
</dbReference>
<dbReference type="RefSeq" id="WP_203734896.1">
    <property type="nucleotide sequence ID" value="NZ_BAAATX010000028.1"/>
</dbReference>
<dbReference type="Gene3D" id="3.30.465.10">
    <property type="match status" value="1"/>
</dbReference>
<gene>
    <name evidence="7" type="ORF">Adu01nite_84030</name>
</gene>
<dbReference type="InterPro" id="IPR016169">
    <property type="entry name" value="FAD-bd_PCMH_sub2"/>
</dbReference>
<reference evidence="7 8" key="1">
    <citation type="submission" date="2021-01" db="EMBL/GenBank/DDBJ databases">
        <title>Whole genome shotgun sequence of Actinoplanes durhamensis NBRC 14914.</title>
        <authorList>
            <person name="Komaki H."/>
            <person name="Tamura T."/>
        </authorList>
    </citation>
    <scope>NUCLEOTIDE SEQUENCE [LARGE SCALE GENOMIC DNA]</scope>
    <source>
        <strain evidence="7 8">NBRC 14914</strain>
    </source>
</reference>
<comment type="caution">
    <text evidence="7">The sequence shown here is derived from an EMBL/GenBank/DDBJ whole genome shotgun (WGS) entry which is preliminary data.</text>
</comment>
<keyword evidence="4" id="KW-0274">FAD</keyword>
<keyword evidence="8" id="KW-1185">Reference proteome</keyword>
<evidence type="ECO:0000313" key="7">
    <source>
        <dbReference type="EMBL" id="GIE07053.1"/>
    </source>
</evidence>
<evidence type="ECO:0000259" key="6">
    <source>
        <dbReference type="PROSITE" id="PS51387"/>
    </source>
</evidence>
<sequence length="447" mass="48152">MTVRLVGPDHPDYDTDRRVWNAMHDRRPALIAHCGSVADVVESVRYAREQGLEIAVRGGGHSMPGFSTVDDGIVIALDGLRGVSVDPDRRVLVAEGGALLGDVDRAAQEHGMVVPAGVISHTGVAGLTLGGGVGRLMRRFGLTIDSLLEVELVTAAGEVVTASATEHPDLFWALRGGGGNFGIVTKFTYRTHELTTIPVLACFHPLADAPRVLARAQEVIADPATPRELLWTSFFRKGHPLPWMPADLVGTPGLMTVIEWSGDVAEGLRLLEKLRDELAPVAATVDPVPFLTLQTAGDEMFRHGLYTYVKAGFADALTPDLVADLIERGRLLGSEISQIELLAQGGAIADVPADATAYPHRSASWLVNIPASWTDPTDGDDELAWVRGTYAAVRPHLDGTSYSNFMDADEASDEQTAYGSTLRRLRQVKAEWDPANVFHLNQNIKPA</sequence>
<dbReference type="InterPro" id="IPR050416">
    <property type="entry name" value="FAD-linked_Oxidoreductase"/>
</dbReference>
<dbReference type="PROSITE" id="PS51387">
    <property type="entry name" value="FAD_PCMH"/>
    <property type="match status" value="1"/>
</dbReference>
<protein>
    <submittedName>
        <fullName evidence="7">FAD-linked oxidase</fullName>
    </submittedName>
</protein>
<dbReference type="Pfam" id="PF01565">
    <property type="entry name" value="FAD_binding_4"/>
    <property type="match status" value="1"/>
</dbReference>
<dbReference type="InterPro" id="IPR012951">
    <property type="entry name" value="BBE"/>
</dbReference>
<keyword evidence="5" id="KW-0560">Oxidoreductase</keyword>
<evidence type="ECO:0000256" key="2">
    <source>
        <dbReference type="ARBA" id="ARBA00005466"/>
    </source>
</evidence>
<comment type="similarity">
    <text evidence="2">Belongs to the oxygen-dependent FAD-linked oxidoreductase family.</text>
</comment>
<dbReference type="EMBL" id="BOML01000071">
    <property type="protein sequence ID" value="GIE07053.1"/>
    <property type="molecule type" value="Genomic_DNA"/>
</dbReference>
<dbReference type="InterPro" id="IPR016166">
    <property type="entry name" value="FAD-bd_PCMH"/>
</dbReference>
<organism evidence="7 8">
    <name type="scientific">Paractinoplanes durhamensis</name>
    <dbReference type="NCBI Taxonomy" id="113563"/>
    <lineage>
        <taxon>Bacteria</taxon>
        <taxon>Bacillati</taxon>
        <taxon>Actinomycetota</taxon>
        <taxon>Actinomycetes</taxon>
        <taxon>Micromonosporales</taxon>
        <taxon>Micromonosporaceae</taxon>
        <taxon>Paractinoplanes</taxon>
    </lineage>
</organism>
<feature type="domain" description="FAD-binding PCMH-type" evidence="6">
    <location>
        <begin position="23"/>
        <end position="194"/>
    </location>
</feature>
<proteinExistence type="inferred from homology"/>
<dbReference type="Pfam" id="PF08031">
    <property type="entry name" value="BBE"/>
    <property type="match status" value="1"/>
</dbReference>
<keyword evidence="3" id="KW-0285">Flavoprotein</keyword>
<evidence type="ECO:0000313" key="8">
    <source>
        <dbReference type="Proteomes" id="UP000637628"/>
    </source>
</evidence>
<comment type="cofactor">
    <cofactor evidence="1">
        <name>FAD</name>
        <dbReference type="ChEBI" id="CHEBI:57692"/>
    </cofactor>
</comment>
<dbReference type="SUPFAM" id="SSF56176">
    <property type="entry name" value="FAD-binding/transporter-associated domain-like"/>
    <property type="match status" value="1"/>
</dbReference>
<dbReference type="InterPro" id="IPR016167">
    <property type="entry name" value="FAD-bd_PCMH_sub1"/>
</dbReference>
<name>A0ABQ3ZB45_9ACTN</name>
<dbReference type="PANTHER" id="PTHR42973">
    <property type="entry name" value="BINDING OXIDOREDUCTASE, PUTATIVE (AFU_ORTHOLOGUE AFUA_1G17690)-RELATED"/>
    <property type="match status" value="1"/>
</dbReference>
<dbReference type="InterPro" id="IPR006093">
    <property type="entry name" value="Oxy_OxRdtase_FAD_BS"/>
</dbReference>
<dbReference type="Gene3D" id="3.40.462.20">
    <property type="match status" value="1"/>
</dbReference>
<evidence type="ECO:0000256" key="4">
    <source>
        <dbReference type="ARBA" id="ARBA00022827"/>
    </source>
</evidence>
<accession>A0ABQ3ZB45</accession>
<dbReference type="PANTHER" id="PTHR42973:SF39">
    <property type="entry name" value="FAD-BINDING PCMH-TYPE DOMAIN-CONTAINING PROTEIN"/>
    <property type="match status" value="1"/>
</dbReference>
<evidence type="ECO:0000256" key="1">
    <source>
        <dbReference type="ARBA" id="ARBA00001974"/>
    </source>
</evidence>
<evidence type="ECO:0000256" key="3">
    <source>
        <dbReference type="ARBA" id="ARBA00022630"/>
    </source>
</evidence>
<evidence type="ECO:0000256" key="5">
    <source>
        <dbReference type="ARBA" id="ARBA00023002"/>
    </source>
</evidence>
<dbReference type="InterPro" id="IPR036318">
    <property type="entry name" value="FAD-bd_PCMH-like_sf"/>
</dbReference>
<dbReference type="InterPro" id="IPR006094">
    <property type="entry name" value="Oxid_FAD_bind_N"/>
</dbReference>
<dbReference type="Proteomes" id="UP000637628">
    <property type="component" value="Unassembled WGS sequence"/>
</dbReference>